<protein>
    <submittedName>
        <fullName evidence="1">Uncharacterized protein</fullName>
    </submittedName>
</protein>
<proteinExistence type="predicted"/>
<reference evidence="1" key="1">
    <citation type="submission" date="2020-03" db="EMBL/GenBank/DDBJ databases">
        <title>Ferranicluibacter endophyticum gen. nov., sp. nov., a new genus isolated from Rubus ulmifolius Schott. stem.</title>
        <authorList>
            <person name="Roca-Couso R."/>
            <person name="Flores-Felix J.D."/>
            <person name="Igual J.M."/>
            <person name="Rivas R."/>
        </authorList>
    </citation>
    <scope>NUCLEOTIDE SEQUENCE</scope>
    <source>
        <strain evidence="1">CRRU44</strain>
    </source>
</reference>
<accession>A0AA43ZI29</accession>
<comment type="caution">
    <text evidence="1">The sequence shown here is derived from an EMBL/GenBank/DDBJ whole genome shotgun (WGS) entry which is preliminary data.</text>
</comment>
<dbReference type="RefSeq" id="WP_132441875.1">
    <property type="nucleotide sequence ID" value="NZ_JAANCM010000009.1"/>
</dbReference>
<organism evidence="1 2">
    <name type="scientific">Ferranicluibacter rubi</name>
    <dbReference type="NCBI Taxonomy" id="2715133"/>
    <lineage>
        <taxon>Bacteria</taxon>
        <taxon>Pseudomonadati</taxon>
        <taxon>Pseudomonadota</taxon>
        <taxon>Alphaproteobacteria</taxon>
        <taxon>Hyphomicrobiales</taxon>
        <taxon>Rhizobiaceae</taxon>
        <taxon>Ferranicluibacter</taxon>
    </lineage>
</organism>
<keyword evidence="2" id="KW-1185">Reference proteome</keyword>
<dbReference type="Proteomes" id="UP001155840">
    <property type="component" value="Unassembled WGS sequence"/>
</dbReference>
<gene>
    <name evidence="1" type="ORF">G8E10_17285</name>
</gene>
<name>A0AA43ZI29_9HYPH</name>
<dbReference type="AlphaFoldDB" id="A0AA43ZI29"/>
<dbReference type="EMBL" id="JAANCM010000009">
    <property type="protein sequence ID" value="NHT77471.1"/>
    <property type="molecule type" value="Genomic_DNA"/>
</dbReference>
<evidence type="ECO:0000313" key="2">
    <source>
        <dbReference type="Proteomes" id="UP001155840"/>
    </source>
</evidence>
<sequence length="69" mass="7814">MNAIVIPVSQDTAEKVARIAGERGVSVETLMSDVAVHMVEQFETHKLYLQEAERGRHEIDEALELLRRP</sequence>
<evidence type="ECO:0000313" key="1">
    <source>
        <dbReference type="EMBL" id="NHT77471.1"/>
    </source>
</evidence>